<dbReference type="InterPro" id="IPR041271">
    <property type="entry name" value="AGPT-Pplase3"/>
</dbReference>
<proteinExistence type="predicted"/>
<dbReference type="AlphaFoldDB" id="A0A2L0F7W7"/>
<dbReference type="Proteomes" id="UP000238348">
    <property type="component" value="Chromosome"/>
</dbReference>
<evidence type="ECO:0000259" key="1">
    <source>
        <dbReference type="Pfam" id="PF18746"/>
    </source>
</evidence>
<evidence type="ECO:0000313" key="3">
    <source>
        <dbReference type="Proteomes" id="UP000238348"/>
    </source>
</evidence>
<feature type="domain" description="Alpha-glutamyl/putrescinyl thymine pyrophosphorylase clade 3" evidence="1">
    <location>
        <begin position="34"/>
        <end position="321"/>
    </location>
</feature>
<dbReference type="EMBL" id="CP012673">
    <property type="protein sequence ID" value="AUX47581.1"/>
    <property type="molecule type" value="Genomic_DNA"/>
</dbReference>
<protein>
    <recommendedName>
        <fullName evidence="1">Alpha-glutamyl/putrescinyl thymine pyrophosphorylase clade 3 domain-containing protein</fullName>
    </recommendedName>
</protein>
<dbReference type="OrthoDB" id="965955at2"/>
<evidence type="ECO:0000313" key="2">
    <source>
        <dbReference type="EMBL" id="AUX47581.1"/>
    </source>
</evidence>
<name>A0A2L0F7W7_SORCE</name>
<dbReference type="Pfam" id="PF18746">
    <property type="entry name" value="aGPT-Pplase3"/>
    <property type="match status" value="1"/>
</dbReference>
<gene>
    <name evidence="2" type="ORF">SOCE26_091030</name>
</gene>
<organism evidence="2 3">
    <name type="scientific">Sorangium cellulosum</name>
    <name type="common">Polyangium cellulosum</name>
    <dbReference type="NCBI Taxonomy" id="56"/>
    <lineage>
        <taxon>Bacteria</taxon>
        <taxon>Pseudomonadati</taxon>
        <taxon>Myxococcota</taxon>
        <taxon>Polyangia</taxon>
        <taxon>Polyangiales</taxon>
        <taxon>Polyangiaceae</taxon>
        <taxon>Sorangium</taxon>
    </lineage>
</organism>
<accession>A0A2L0F7W7</accession>
<sequence>MSPGDRARAQQLDSTLQVYESTQRALPGIRDAARRKTFVEQLTESIRRIKYITLISTRTISPLRADPTSDYFDPLKAALLHKRHDNIDEAFWLVFLSVHFGRHRRGGWRLCRDVYAGPGPAAWWTWKRITSDLQGFRTWLATQATAWKSDGVIRRFGNHHKYQSLDAWTKNGTGAAVESYVQWVRRHHNHIGLIADAQKQVGNIPRDVFEYLYTSMDAVASFGRTAKFDCLTMVGKMALAPIEPGKTYLSGATGPLRGARLLFADDPDATVVPPKMDRLTSARMEEWLVQLGAILDVGMQELEDALCNWQKSPDKFVSFRG</sequence>
<reference evidence="2 3" key="1">
    <citation type="submission" date="2015-09" db="EMBL/GenBank/DDBJ databases">
        <title>Sorangium comparison.</title>
        <authorList>
            <person name="Zaburannyi N."/>
            <person name="Bunk B."/>
            <person name="Overmann J."/>
            <person name="Mueller R."/>
        </authorList>
    </citation>
    <scope>NUCLEOTIDE SEQUENCE [LARGE SCALE GENOMIC DNA]</scope>
    <source>
        <strain evidence="2 3">So ce26</strain>
    </source>
</reference>
<dbReference type="RefSeq" id="WP_159397883.1">
    <property type="nucleotide sequence ID" value="NZ_CP012673.1"/>
</dbReference>